<dbReference type="AlphaFoldDB" id="A0A4Q0PDV8"/>
<reference evidence="2 3" key="1">
    <citation type="submission" date="2018-07" db="EMBL/GenBank/DDBJ databases">
        <title>Leeuwenhoekiella genomics.</title>
        <authorList>
            <person name="Tahon G."/>
            <person name="Willems A."/>
        </authorList>
    </citation>
    <scope>NUCLEOTIDE SEQUENCE [LARGE SCALE GENOMIC DNA]</scope>
    <source>
        <strain evidence="2 3">LMG 22550</strain>
    </source>
</reference>
<dbReference type="SUPFAM" id="SSF53756">
    <property type="entry name" value="UDP-Glycosyltransferase/glycogen phosphorylase"/>
    <property type="match status" value="1"/>
</dbReference>
<dbReference type="PANTHER" id="PTHR12526:SF630">
    <property type="entry name" value="GLYCOSYLTRANSFERASE"/>
    <property type="match status" value="1"/>
</dbReference>
<dbReference type="OrthoDB" id="139410at2"/>
<keyword evidence="2" id="KW-0808">Transferase</keyword>
<dbReference type="CDD" id="cd03801">
    <property type="entry name" value="GT4_PimA-like"/>
    <property type="match status" value="1"/>
</dbReference>
<dbReference type="EMBL" id="QOVM01000001">
    <property type="protein sequence ID" value="RXG24921.1"/>
    <property type="molecule type" value="Genomic_DNA"/>
</dbReference>
<dbReference type="RefSeq" id="WP_128756630.1">
    <property type="nucleotide sequence ID" value="NZ_QOVM01000001.1"/>
</dbReference>
<dbReference type="InterPro" id="IPR001296">
    <property type="entry name" value="Glyco_trans_1"/>
</dbReference>
<dbReference type="PANTHER" id="PTHR12526">
    <property type="entry name" value="GLYCOSYLTRANSFERASE"/>
    <property type="match status" value="1"/>
</dbReference>
<keyword evidence="3" id="KW-1185">Reference proteome</keyword>
<protein>
    <submittedName>
        <fullName evidence="2">Glycosyltransferase involved in cell wall biosynthesis</fullName>
    </submittedName>
</protein>
<dbReference type="GO" id="GO:0016757">
    <property type="term" value="F:glycosyltransferase activity"/>
    <property type="evidence" value="ECO:0007669"/>
    <property type="project" value="InterPro"/>
</dbReference>
<dbReference type="Pfam" id="PF00534">
    <property type="entry name" value="Glycos_transf_1"/>
    <property type="match status" value="1"/>
</dbReference>
<feature type="domain" description="Glycosyl transferase family 1" evidence="1">
    <location>
        <begin position="161"/>
        <end position="316"/>
    </location>
</feature>
<comment type="caution">
    <text evidence="2">The sequence shown here is derived from an EMBL/GenBank/DDBJ whole genome shotgun (WGS) entry which is preliminary data.</text>
</comment>
<evidence type="ECO:0000313" key="2">
    <source>
        <dbReference type="EMBL" id="RXG24921.1"/>
    </source>
</evidence>
<accession>A0A4Q0PDV8</accession>
<dbReference type="Proteomes" id="UP000289238">
    <property type="component" value="Unassembled WGS sequence"/>
</dbReference>
<organism evidence="2 3">
    <name type="scientific">Leeuwenhoekiella aequorea</name>
    <dbReference type="NCBI Taxonomy" id="283736"/>
    <lineage>
        <taxon>Bacteria</taxon>
        <taxon>Pseudomonadati</taxon>
        <taxon>Bacteroidota</taxon>
        <taxon>Flavobacteriia</taxon>
        <taxon>Flavobacteriales</taxon>
        <taxon>Flavobacteriaceae</taxon>
        <taxon>Leeuwenhoekiella</taxon>
    </lineage>
</organism>
<sequence length="336" mass="38439">MKKKILYIGNKLAAKGATPTSIDTLGPKLAASGFLLRYVGTKTSKAKRLIQMLFAIFKNRNWIDYVLIDTYSTQNFWFAYLSARLCVFFQLKYIPILHGGNLPYRLKSNPKASDFLFKKSYLNVSPSLYLKVFFNSQGYSVIHIPNAIELEKYKFKKRELLRPKLLWVRSFAELYNPLLALKIFESLKQSFPLAELCMVGPAKDASLNECRIYAAKNKLPVTFTGKLSKSEWIALSENYDIFINTSHFDNFPVSIIEAMALGLPVVSTNVGGIPYMIEDKTTGFLVEDNDLVNFVEKIKFLLNNSQKIYEITGNARAQVKDFNWSVVENQWIKILQ</sequence>
<proteinExistence type="predicted"/>
<evidence type="ECO:0000259" key="1">
    <source>
        <dbReference type="Pfam" id="PF00534"/>
    </source>
</evidence>
<dbReference type="Gene3D" id="3.40.50.2000">
    <property type="entry name" value="Glycogen Phosphorylase B"/>
    <property type="match status" value="2"/>
</dbReference>
<evidence type="ECO:0000313" key="3">
    <source>
        <dbReference type="Proteomes" id="UP000289238"/>
    </source>
</evidence>
<name>A0A4Q0PDV8_9FLAO</name>
<gene>
    <name evidence="2" type="ORF">DSM00_717</name>
</gene>